<dbReference type="AlphaFoldDB" id="W6S759"/>
<organism evidence="2 3">
    <name type="scientific">Rhizobium favelukesii</name>
    <dbReference type="NCBI Taxonomy" id="348824"/>
    <lineage>
        <taxon>Bacteria</taxon>
        <taxon>Pseudomonadati</taxon>
        <taxon>Pseudomonadota</taxon>
        <taxon>Alphaproteobacteria</taxon>
        <taxon>Hyphomicrobiales</taxon>
        <taxon>Rhizobiaceae</taxon>
        <taxon>Rhizobium/Agrobacterium group</taxon>
        <taxon>Rhizobium</taxon>
    </lineage>
</organism>
<dbReference type="Proteomes" id="UP000019443">
    <property type="component" value="Plasmid pLPU83d"/>
</dbReference>
<dbReference type="EMBL" id="HG916855">
    <property type="protein sequence ID" value="CDM62021.1"/>
    <property type="molecule type" value="Genomic_DNA"/>
</dbReference>
<reference evidence="2" key="1">
    <citation type="submission" date="2013-11" db="EMBL/GenBank/DDBJ databases">
        <title>Draft genome sequence of the broad-host-range Rhizobium sp. LPU83 strain, a member of the low-genetic diversity Oregon-like Rhizobium sp. group.</title>
        <authorList>
            <person name="Wibberg D."/>
            <person name="Puehler A."/>
            <person name="Schlueter A."/>
        </authorList>
    </citation>
    <scope>NUCLEOTIDE SEQUENCE [LARGE SCALE GENOMIC DNA]</scope>
    <source>
        <strain evidence="2">LPU83</strain>
        <plasmid evidence="2">pLPU83d</plasmid>
    </source>
</reference>
<sequence length="115" mass="12044">MQITGTRIAPEGQMIAVEFLGEGGEYISVVMSNADNSIDTENALQHAQALLAQVSNFGNEVEAPINRYDALSNGNLEESVGGPTQATSLDAGMDDTPSDLETSATPPTQSSKVPF</sequence>
<dbReference type="HOGENOM" id="CLU_2107055_0_0_5"/>
<evidence type="ECO:0000313" key="2">
    <source>
        <dbReference type="EMBL" id="CDM62021.1"/>
    </source>
</evidence>
<gene>
    <name evidence="2" type="ORF">LPU83_pLPU83d_0650</name>
</gene>
<evidence type="ECO:0000256" key="1">
    <source>
        <dbReference type="SAM" id="MobiDB-lite"/>
    </source>
</evidence>
<feature type="compositionally biased region" description="Polar residues" evidence="1">
    <location>
        <begin position="99"/>
        <end position="115"/>
    </location>
</feature>
<geneLocation type="plasmid" evidence="2 3">
    <name>pLPU83d</name>
</geneLocation>
<dbReference type="PATRIC" id="fig|348824.6.peg.6303"/>
<keyword evidence="3" id="KW-1185">Reference proteome</keyword>
<dbReference type="KEGG" id="rhl:LPU83_pLPU83d_0650"/>
<keyword evidence="2" id="KW-0614">Plasmid</keyword>
<protein>
    <submittedName>
        <fullName evidence="2">Uncharacterized protein</fullName>
    </submittedName>
</protein>
<name>W6S759_9HYPH</name>
<proteinExistence type="predicted"/>
<accession>W6S759</accession>
<feature type="region of interest" description="Disordered" evidence="1">
    <location>
        <begin position="73"/>
        <end position="115"/>
    </location>
</feature>
<dbReference type="RefSeq" id="WP_024319128.1">
    <property type="nucleotide sequence ID" value="NZ_ATTO01000163.1"/>
</dbReference>
<evidence type="ECO:0000313" key="3">
    <source>
        <dbReference type="Proteomes" id="UP000019443"/>
    </source>
</evidence>
<feature type="compositionally biased region" description="Polar residues" evidence="1">
    <location>
        <begin position="73"/>
        <end position="88"/>
    </location>
</feature>